<evidence type="ECO:0000259" key="1">
    <source>
        <dbReference type="Pfam" id="PF01408"/>
    </source>
</evidence>
<dbReference type="InterPro" id="IPR006311">
    <property type="entry name" value="TAT_signal"/>
</dbReference>
<dbReference type="PANTHER" id="PTHR43818:SF5">
    <property type="entry name" value="OXIDOREDUCTASE FAMILY PROTEIN"/>
    <property type="match status" value="1"/>
</dbReference>
<dbReference type="RefSeq" id="WP_146438842.1">
    <property type="nucleotide sequence ID" value="NZ_SJPL01000001.1"/>
</dbReference>
<gene>
    <name evidence="3" type="primary">iolG_6</name>
    <name evidence="3" type="ORF">Pan14r_16770</name>
</gene>
<protein>
    <submittedName>
        <fullName evidence="3">Inositol 2-dehydrogenase</fullName>
        <ecNumber evidence="3">1.1.1.18</ecNumber>
    </submittedName>
</protein>
<dbReference type="PROSITE" id="PS51318">
    <property type="entry name" value="TAT"/>
    <property type="match status" value="1"/>
</dbReference>
<accession>A0A5C5Y434</accession>
<feature type="domain" description="Gfo/Idh/MocA-like oxidoreductase bacterial type C-terminal" evidence="2">
    <location>
        <begin position="208"/>
        <end position="437"/>
    </location>
</feature>
<dbReference type="Gene3D" id="3.40.50.720">
    <property type="entry name" value="NAD(P)-binding Rossmann-like Domain"/>
    <property type="match status" value="1"/>
</dbReference>
<feature type="domain" description="Gfo/Idh/MocA-like oxidoreductase N-terminal" evidence="1">
    <location>
        <begin position="49"/>
        <end position="166"/>
    </location>
</feature>
<comment type="caution">
    <text evidence="3">The sequence shown here is derived from an EMBL/GenBank/DDBJ whole genome shotgun (WGS) entry which is preliminary data.</text>
</comment>
<keyword evidence="4" id="KW-1185">Reference proteome</keyword>
<dbReference type="AlphaFoldDB" id="A0A5C5Y434"/>
<dbReference type="GO" id="GO:0000166">
    <property type="term" value="F:nucleotide binding"/>
    <property type="evidence" value="ECO:0007669"/>
    <property type="project" value="InterPro"/>
</dbReference>
<dbReference type="SUPFAM" id="SSF55347">
    <property type="entry name" value="Glyceraldehyde-3-phosphate dehydrogenase-like, C-terminal domain"/>
    <property type="match status" value="1"/>
</dbReference>
<dbReference type="PANTHER" id="PTHR43818">
    <property type="entry name" value="BCDNA.GH03377"/>
    <property type="match status" value="1"/>
</dbReference>
<reference evidence="3 4" key="1">
    <citation type="submission" date="2019-02" db="EMBL/GenBank/DDBJ databases">
        <title>Deep-cultivation of Planctomycetes and their phenomic and genomic characterization uncovers novel biology.</title>
        <authorList>
            <person name="Wiegand S."/>
            <person name="Jogler M."/>
            <person name="Boedeker C."/>
            <person name="Pinto D."/>
            <person name="Vollmers J."/>
            <person name="Rivas-Marin E."/>
            <person name="Kohn T."/>
            <person name="Peeters S.H."/>
            <person name="Heuer A."/>
            <person name="Rast P."/>
            <person name="Oberbeckmann S."/>
            <person name="Bunk B."/>
            <person name="Jeske O."/>
            <person name="Meyerdierks A."/>
            <person name="Storesund J.E."/>
            <person name="Kallscheuer N."/>
            <person name="Luecker S."/>
            <person name="Lage O.M."/>
            <person name="Pohl T."/>
            <person name="Merkel B.J."/>
            <person name="Hornburger P."/>
            <person name="Mueller R.-W."/>
            <person name="Bruemmer F."/>
            <person name="Labrenz M."/>
            <person name="Spormann A.M."/>
            <person name="Op Den Camp H."/>
            <person name="Overmann J."/>
            <person name="Amann R."/>
            <person name="Jetten M.S.M."/>
            <person name="Mascher T."/>
            <person name="Medema M.H."/>
            <person name="Devos D.P."/>
            <person name="Kaster A.-K."/>
            <person name="Ovreas L."/>
            <person name="Rohde M."/>
            <person name="Galperin M.Y."/>
            <person name="Jogler C."/>
        </authorList>
    </citation>
    <scope>NUCLEOTIDE SEQUENCE [LARGE SCALE GENOMIC DNA]</scope>
    <source>
        <strain evidence="3 4">Pan14r</strain>
    </source>
</reference>
<dbReference type="EC" id="1.1.1.18" evidence="3"/>
<dbReference type="Pfam" id="PF19051">
    <property type="entry name" value="GFO_IDH_MocA_C2"/>
    <property type="match status" value="1"/>
</dbReference>
<sequence>MNAKCNPGPSRRSFIKRAATTASAALAVPTIIPRHVLASDSSPGANDRINVGIIGMGMRGDQLTRNIPNSGRVVAICDADLRKTDEVTKKNQADWRVYQDYRKLIDQKDIDAVMVATVDHHHVLASILACQAGKDVYCEKPLSLYLREGRALVDAARKYQRVVQTGTQQRTMEMNQFACEFVRDGGIGDIRAVECVNFRGPNPYPAKGLPAEPIPQGVNWDLWQGQAPVHPFHHELFQHWTVKNGRWWGNWRDYANSQVTGMGAHAYDMVQYALGADETGPVEFWPVDEGPQARVDFRYANGVQVRLSFPDKEPRRGPQLGAVFTGSKCKMEINRNKYTTNPPDFVSDPPDPELAAKWEGDDLIARGHVDNWFDCIRSREKPNADVEIGHRTASISHLIVITRMLGRRLQWDPETETFPNDDEANALLDRPRRKGWELPEIG</sequence>
<name>A0A5C5Y434_9PLAN</name>
<keyword evidence="3" id="KW-0560">Oxidoreductase</keyword>
<dbReference type="EMBL" id="SJPL01000001">
    <property type="protein sequence ID" value="TWT69391.1"/>
    <property type="molecule type" value="Genomic_DNA"/>
</dbReference>
<dbReference type="InterPro" id="IPR000683">
    <property type="entry name" value="Gfo/Idh/MocA-like_OxRdtase_N"/>
</dbReference>
<dbReference type="GO" id="GO:0050112">
    <property type="term" value="F:inositol 2-dehydrogenase (NAD+) activity"/>
    <property type="evidence" value="ECO:0007669"/>
    <property type="project" value="UniProtKB-EC"/>
</dbReference>
<dbReference type="SUPFAM" id="SSF51735">
    <property type="entry name" value="NAD(P)-binding Rossmann-fold domains"/>
    <property type="match status" value="1"/>
</dbReference>
<dbReference type="Proteomes" id="UP000317238">
    <property type="component" value="Unassembled WGS sequence"/>
</dbReference>
<evidence type="ECO:0000313" key="4">
    <source>
        <dbReference type="Proteomes" id="UP000317238"/>
    </source>
</evidence>
<organism evidence="3 4">
    <name type="scientific">Crateriforma conspicua</name>
    <dbReference type="NCBI Taxonomy" id="2527996"/>
    <lineage>
        <taxon>Bacteria</taxon>
        <taxon>Pseudomonadati</taxon>
        <taxon>Planctomycetota</taxon>
        <taxon>Planctomycetia</taxon>
        <taxon>Planctomycetales</taxon>
        <taxon>Planctomycetaceae</taxon>
        <taxon>Crateriforma</taxon>
    </lineage>
</organism>
<dbReference type="NCBIfam" id="TIGR01409">
    <property type="entry name" value="TAT_signal_seq"/>
    <property type="match status" value="1"/>
</dbReference>
<dbReference type="InterPro" id="IPR019546">
    <property type="entry name" value="TAT_signal_bac_arc"/>
</dbReference>
<evidence type="ECO:0000313" key="3">
    <source>
        <dbReference type="EMBL" id="TWT69391.1"/>
    </source>
</evidence>
<dbReference type="Pfam" id="PF01408">
    <property type="entry name" value="GFO_IDH_MocA"/>
    <property type="match status" value="1"/>
</dbReference>
<dbReference type="InterPro" id="IPR036291">
    <property type="entry name" value="NAD(P)-bd_dom_sf"/>
</dbReference>
<dbReference type="InterPro" id="IPR043906">
    <property type="entry name" value="Gfo/Idh/MocA_OxRdtase_bact_C"/>
</dbReference>
<evidence type="ECO:0000259" key="2">
    <source>
        <dbReference type="Pfam" id="PF19051"/>
    </source>
</evidence>
<proteinExistence type="predicted"/>
<dbReference type="Gene3D" id="3.30.360.10">
    <property type="entry name" value="Dihydrodipicolinate Reductase, domain 2"/>
    <property type="match status" value="1"/>
</dbReference>
<dbReference type="InterPro" id="IPR050463">
    <property type="entry name" value="Gfo/Idh/MocA_oxidrdct_glycsds"/>
</dbReference>
<dbReference type="OrthoDB" id="9788246at2"/>